<evidence type="ECO:0000313" key="2">
    <source>
        <dbReference type="EMBL" id="MBX66936.1"/>
    </source>
</evidence>
<evidence type="ECO:0000256" key="1">
    <source>
        <dbReference type="SAM" id="Phobius"/>
    </source>
</evidence>
<keyword evidence="1" id="KW-0472">Membrane</keyword>
<protein>
    <submittedName>
        <fullName evidence="2">Uncharacterized protein</fullName>
    </submittedName>
</protein>
<organism evidence="2">
    <name type="scientific">Rhizophora mucronata</name>
    <name type="common">Asiatic mangrove</name>
    <dbReference type="NCBI Taxonomy" id="61149"/>
    <lineage>
        <taxon>Eukaryota</taxon>
        <taxon>Viridiplantae</taxon>
        <taxon>Streptophyta</taxon>
        <taxon>Embryophyta</taxon>
        <taxon>Tracheophyta</taxon>
        <taxon>Spermatophyta</taxon>
        <taxon>Magnoliopsida</taxon>
        <taxon>eudicotyledons</taxon>
        <taxon>Gunneridae</taxon>
        <taxon>Pentapetalae</taxon>
        <taxon>rosids</taxon>
        <taxon>fabids</taxon>
        <taxon>Malpighiales</taxon>
        <taxon>Rhizophoraceae</taxon>
        <taxon>Rhizophora</taxon>
    </lineage>
</organism>
<dbReference type="AlphaFoldDB" id="A0A2P2QIY7"/>
<proteinExistence type="predicted"/>
<sequence length="92" mass="10756">MPNLWNDGWVLLDHTVQESVVLFKSCFWIPPLSFCFFKVNLFASETQQLLSLYFFPLPLLLFCWIWASLIVHHPLDVDPIIMPQNMSDLTVS</sequence>
<feature type="transmembrane region" description="Helical" evidence="1">
    <location>
        <begin position="49"/>
        <end position="67"/>
    </location>
</feature>
<reference evidence="2" key="1">
    <citation type="submission" date="2018-02" db="EMBL/GenBank/DDBJ databases">
        <title>Rhizophora mucronata_Transcriptome.</title>
        <authorList>
            <person name="Meera S.P."/>
            <person name="Sreeshan A."/>
            <person name="Augustine A."/>
        </authorList>
    </citation>
    <scope>NUCLEOTIDE SEQUENCE</scope>
    <source>
        <tissue evidence="2">Leaf</tissue>
    </source>
</reference>
<keyword evidence="1" id="KW-1133">Transmembrane helix</keyword>
<name>A0A2P2QIY7_RHIMU</name>
<dbReference type="EMBL" id="GGEC01086452">
    <property type="protein sequence ID" value="MBX66936.1"/>
    <property type="molecule type" value="Transcribed_RNA"/>
</dbReference>
<feature type="transmembrane region" description="Helical" evidence="1">
    <location>
        <begin position="20"/>
        <end position="37"/>
    </location>
</feature>
<accession>A0A2P2QIY7</accession>
<keyword evidence="1" id="KW-0812">Transmembrane</keyword>